<evidence type="ECO:0000259" key="8">
    <source>
        <dbReference type="Pfam" id="PF14733"/>
    </source>
</evidence>
<dbReference type="InterPro" id="IPR028078">
    <property type="entry name" value="ACDC"/>
</dbReference>
<evidence type="ECO:0000256" key="4">
    <source>
        <dbReference type="ARBA" id="ARBA00023163"/>
    </source>
</evidence>
<keyword evidence="3" id="KW-0238">DNA-binding</keyword>
<dbReference type="GeneID" id="25473843"/>
<evidence type="ECO:0000256" key="1">
    <source>
        <dbReference type="ARBA" id="ARBA00004123"/>
    </source>
</evidence>
<keyword evidence="10" id="KW-1185">Reference proteome</keyword>
<gene>
    <name evidence="9" type="ORF">ENH_00036810</name>
</gene>
<evidence type="ECO:0000313" key="10">
    <source>
        <dbReference type="Proteomes" id="UP000030754"/>
    </source>
</evidence>
<organism evidence="9 10">
    <name type="scientific">Eimeria necatrix</name>
    <dbReference type="NCBI Taxonomy" id="51315"/>
    <lineage>
        <taxon>Eukaryota</taxon>
        <taxon>Sar</taxon>
        <taxon>Alveolata</taxon>
        <taxon>Apicomplexa</taxon>
        <taxon>Conoidasida</taxon>
        <taxon>Coccidia</taxon>
        <taxon>Eucoccidiorida</taxon>
        <taxon>Eimeriorina</taxon>
        <taxon>Eimeriidae</taxon>
        <taxon>Eimeria</taxon>
    </lineage>
</organism>
<dbReference type="GO" id="GO:0003700">
    <property type="term" value="F:DNA-binding transcription factor activity"/>
    <property type="evidence" value="ECO:0007669"/>
    <property type="project" value="InterPro"/>
</dbReference>
<keyword evidence="5" id="KW-0539">Nucleus</keyword>
<feature type="domain" description="AP2-coincident C-terminal" evidence="8">
    <location>
        <begin position="396"/>
        <end position="485"/>
    </location>
</feature>
<dbReference type="Proteomes" id="UP000030754">
    <property type="component" value="Unassembled WGS sequence"/>
</dbReference>
<evidence type="ECO:0008006" key="11">
    <source>
        <dbReference type="Google" id="ProtNLM"/>
    </source>
</evidence>
<evidence type="ECO:0000256" key="5">
    <source>
        <dbReference type="ARBA" id="ARBA00023242"/>
    </source>
</evidence>
<sequence>MAARLLSFSKPSAEEGVFLWGRAERYERLRLQQVHQMHHTPGIHFDKHSLRWKATWYDISGHRKAKYFPIARYGFDRARLLAIHTRLTNHIPRGSRCKESAAFEDAALQVLSQPVSVPQSELKSPRSTAASLLAQDPNAPGALQLEKAEQNKSSPSSFPEQCDYRSKPTSVVGASETSFESDQPNTLGAITDGGYDEERDRRLSKAPSRVLIRHASRLTRVPGIWFDKKQLRWACTFTDVQSGKRRAEYFPIRHFGFLGARLLAVNARKRMERARSQASGSAFATDKLRKESFEAREPAHDMSNTITEARSLNYRLTRDSDTPDLWNTYVLETLQQAGYSNEFSSSSGVGALPILLPGCVDVGNHASNGIPLEEDSKCTTITAQREDEKIVAARTNSESILSMGRAAIRFLLCDLRTHCLNALGPEFSAKDSTLHMAMLQRHALWIEKAQHCQSLEKYLIIFAGCIKRMKLPSHLCEGEQRRLLKKKCHRLIIRNALQRSIGGPSRRSFNSVSASLTGLVPSDPGEPSQKLYFIEQA</sequence>
<keyword evidence="2" id="KW-0805">Transcription regulation</keyword>
<dbReference type="InterPro" id="IPR001471">
    <property type="entry name" value="AP2/ERF_dom"/>
</dbReference>
<evidence type="ECO:0000313" key="9">
    <source>
        <dbReference type="EMBL" id="CDJ63182.1"/>
    </source>
</evidence>
<reference evidence="9" key="1">
    <citation type="submission" date="2013-10" db="EMBL/GenBank/DDBJ databases">
        <title>Genomic analysis of the causative agents of coccidiosis in chickens.</title>
        <authorList>
            <person name="Reid A.J."/>
            <person name="Blake D."/>
            <person name="Billington K."/>
            <person name="Browne H."/>
            <person name="Dunn M."/>
            <person name="Hung S."/>
            <person name="Kawahara F."/>
            <person name="Miranda-Saavedra D."/>
            <person name="Mourier T."/>
            <person name="Nagra H."/>
            <person name="Otto T.D."/>
            <person name="Rawlings N."/>
            <person name="Sanchez A."/>
            <person name="Sanders M."/>
            <person name="Subramaniam C."/>
            <person name="Tay Y."/>
            <person name="Dear P."/>
            <person name="Doerig C."/>
            <person name="Gruber A."/>
            <person name="Parkinson J."/>
            <person name="Shirley M."/>
            <person name="Wan K.L."/>
            <person name="Berriman M."/>
            <person name="Tomley F."/>
            <person name="Pain A."/>
        </authorList>
    </citation>
    <scope>NUCLEOTIDE SEQUENCE [LARGE SCALE GENOMIC DNA]</scope>
    <source>
        <strain evidence="9">Houghton</strain>
    </source>
</reference>
<dbReference type="AlphaFoldDB" id="U6MG18"/>
<accession>U6MG18</accession>
<evidence type="ECO:0000256" key="6">
    <source>
        <dbReference type="SAM" id="MobiDB-lite"/>
    </source>
</evidence>
<dbReference type="Gene3D" id="1.20.5.2050">
    <property type="match status" value="2"/>
</dbReference>
<proteinExistence type="predicted"/>
<dbReference type="RefSeq" id="XP_013440544.1">
    <property type="nucleotide sequence ID" value="XM_013585090.1"/>
</dbReference>
<feature type="domain" description="AP2/ERF" evidence="7">
    <location>
        <begin position="41"/>
        <end position="88"/>
    </location>
</feature>
<evidence type="ECO:0000256" key="3">
    <source>
        <dbReference type="ARBA" id="ARBA00023125"/>
    </source>
</evidence>
<reference evidence="9" key="2">
    <citation type="submission" date="2013-10" db="EMBL/GenBank/DDBJ databases">
        <authorList>
            <person name="Aslett M."/>
        </authorList>
    </citation>
    <scope>NUCLEOTIDE SEQUENCE [LARGE SCALE GENOMIC DNA]</scope>
    <source>
        <strain evidence="9">Houghton</strain>
    </source>
</reference>
<protein>
    <recommendedName>
        <fullName evidence="11">AP2/ERF domain-containing protein</fullName>
    </recommendedName>
</protein>
<comment type="subcellular location">
    <subcellularLocation>
        <location evidence="1">Nucleus</location>
    </subcellularLocation>
</comment>
<dbReference type="OrthoDB" id="378365at2759"/>
<dbReference type="GO" id="GO:0003677">
    <property type="term" value="F:DNA binding"/>
    <property type="evidence" value="ECO:0007669"/>
    <property type="project" value="UniProtKB-KW"/>
</dbReference>
<dbReference type="Pfam" id="PF14733">
    <property type="entry name" value="ACDC"/>
    <property type="match status" value="1"/>
</dbReference>
<evidence type="ECO:0000259" key="7">
    <source>
        <dbReference type="Pfam" id="PF00847"/>
    </source>
</evidence>
<feature type="compositionally biased region" description="Polar residues" evidence="6">
    <location>
        <begin position="175"/>
        <end position="188"/>
    </location>
</feature>
<dbReference type="EMBL" id="HG722734">
    <property type="protein sequence ID" value="CDJ63182.1"/>
    <property type="molecule type" value="Genomic_DNA"/>
</dbReference>
<dbReference type="VEuPathDB" id="ToxoDB:ENH_00036810"/>
<evidence type="ECO:0000256" key="2">
    <source>
        <dbReference type="ARBA" id="ARBA00023015"/>
    </source>
</evidence>
<feature type="region of interest" description="Disordered" evidence="6">
    <location>
        <begin position="146"/>
        <end position="201"/>
    </location>
</feature>
<dbReference type="GO" id="GO:0005634">
    <property type="term" value="C:nucleus"/>
    <property type="evidence" value="ECO:0007669"/>
    <property type="project" value="UniProtKB-SubCell"/>
</dbReference>
<dbReference type="Pfam" id="PF00847">
    <property type="entry name" value="AP2"/>
    <property type="match status" value="2"/>
</dbReference>
<feature type="domain" description="AP2/ERF" evidence="7">
    <location>
        <begin position="219"/>
        <end position="273"/>
    </location>
</feature>
<keyword evidence="4" id="KW-0804">Transcription</keyword>
<name>U6MG18_9EIME</name>